<evidence type="ECO:0000313" key="5">
    <source>
        <dbReference type="Proteomes" id="UP001627408"/>
    </source>
</evidence>
<dbReference type="EMBL" id="JBHDIY010000002">
    <property type="protein sequence ID" value="MFL4469358.1"/>
    <property type="molecule type" value="Genomic_DNA"/>
</dbReference>
<dbReference type="SUPFAM" id="SSF47226">
    <property type="entry name" value="Histidine-containing phosphotransfer domain, HPT domain"/>
    <property type="match status" value="1"/>
</dbReference>
<dbReference type="Gene3D" id="1.20.120.160">
    <property type="entry name" value="HPT domain"/>
    <property type="match status" value="1"/>
</dbReference>
<dbReference type="Pfam" id="PF01627">
    <property type="entry name" value="Hpt"/>
    <property type="match status" value="1"/>
</dbReference>
<feature type="domain" description="HPt" evidence="3">
    <location>
        <begin position="12"/>
        <end position="107"/>
    </location>
</feature>
<proteinExistence type="predicted"/>
<dbReference type="InterPro" id="IPR008207">
    <property type="entry name" value="Sig_transdc_His_kin_Hpt_dom"/>
</dbReference>
<evidence type="ECO:0000313" key="4">
    <source>
        <dbReference type="EMBL" id="MFL4469358.1"/>
    </source>
</evidence>
<accession>A0ABW8UQG4</accession>
<sequence length="110" mass="11899">MIDWQRVINLREEIGEEDFDEVVPLFIEEVTEITDRLSTAVDLNTLEEDLHCLKGSALNLGFSLFADLCGAGESLAARGEAASVDVPAILNSFETSKRAFLAGLQDGIAA</sequence>
<dbReference type="RefSeq" id="WP_407591156.1">
    <property type="nucleotide sequence ID" value="NZ_JBHDIY010000002.1"/>
</dbReference>
<reference evidence="4 5" key="1">
    <citation type="submission" date="2024-08" db="EMBL/GenBank/DDBJ databases">
        <title>Tateyamaria sp. nov., isolated from marine algae.</title>
        <authorList>
            <person name="Choi B.J."/>
            <person name="Kim J.M."/>
            <person name="Lee J.K."/>
            <person name="Choi D.G."/>
            <person name="Bayburt H."/>
            <person name="Baek J.H."/>
            <person name="Han D.M."/>
            <person name="Jeon C.O."/>
        </authorList>
    </citation>
    <scope>NUCLEOTIDE SEQUENCE [LARGE SCALE GENOMIC DNA]</scope>
    <source>
        <strain evidence="4 5">KMU-156</strain>
    </source>
</reference>
<protein>
    <submittedName>
        <fullName evidence="4">Hpt domain-containing protein</fullName>
    </submittedName>
</protein>
<keyword evidence="5" id="KW-1185">Reference proteome</keyword>
<dbReference type="Proteomes" id="UP001627408">
    <property type="component" value="Unassembled WGS sequence"/>
</dbReference>
<evidence type="ECO:0000256" key="2">
    <source>
        <dbReference type="PROSITE-ProRule" id="PRU00110"/>
    </source>
</evidence>
<keyword evidence="2" id="KW-0597">Phosphoprotein</keyword>
<evidence type="ECO:0000259" key="3">
    <source>
        <dbReference type="PROSITE" id="PS50894"/>
    </source>
</evidence>
<organism evidence="4 5">
    <name type="scientific">Tateyamaria armeniaca</name>
    <dbReference type="NCBI Taxonomy" id="2518930"/>
    <lineage>
        <taxon>Bacteria</taxon>
        <taxon>Pseudomonadati</taxon>
        <taxon>Pseudomonadota</taxon>
        <taxon>Alphaproteobacteria</taxon>
        <taxon>Rhodobacterales</taxon>
        <taxon>Roseobacteraceae</taxon>
        <taxon>Tateyamaria</taxon>
    </lineage>
</organism>
<keyword evidence="1" id="KW-0902">Two-component regulatory system</keyword>
<dbReference type="PROSITE" id="PS50894">
    <property type="entry name" value="HPT"/>
    <property type="match status" value="1"/>
</dbReference>
<comment type="caution">
    <text evidence="4">The sequence shown here is derived from an EMBL/GenBank/DDBJ whole genome shotgun (WGS) entry which is preliminary data.</text>
</comment>
<gene>
    <name evidence="4" type="ORF">ACERZ8_05540</name>
</gene>
<evidence type="ECO:0000256" key="1">
    <source>
        <dbReference type="ARBA" id="ARBA00023012"/>
    </source>
</evidence>
<feature type="modified residue" description="Phosphohistidine" evidence="2">
    <location>
        <position position="51"/>
    </location>
</feature>
<dbReference type="InterPro" id="IPR036641">
    <property type="entry name" value="HPT_dom_sf"/>
</dbReference>
<name>A0ABW8UQG4_9RHOB</name>